<dbReference type="InterPro" id="IPR001650">
    <property type="entry name" value="Helicase_C-like"/>
</dbReference>
<evidence type="ECO:0000313" key="10">
    <source>
        <dbReference type="Proteomes" id="UP000198802"/>
    </source>
</evidence>
<dbReference type="Proteomes" id="UP000198802">
    <property type="component" value="Unassembled WGS sequence"/>
</dbReference>
<dbReference type="InterPro" id="IPR027417">
    <property type="entry name" value="P-loop_NTPase"/>
</dbReference>
<evidence type="ECO:0000259" key="7">
    <source>
        <dbReference type="PROSITE" id="PS51192"/>
    </source>
</evidence>
<evidence type="ECO:0000256" key="1">
    <source>
        <dbReference type="ARBA" id="ARBA00022741"/>
    </source>
</evidence>
<dbReference type="InterPro" id="IPR050079">
    <property type="entry name" value="DEAD_box_RNA_helicase"/>
</dbReference>
<comment type="similarity">
    <text evidence="5">Belongs to the DEAD box helicase family.</text>
</comment>
<accession>A0A0S4QFX6</accession>
<keyword evidence="10" id="KW-1185">Reference proteome</keyword>
<evidence type="ECO:0000313" key="9">
    <source>
        <dbReference type="EMBL" id="CUU53580.1"/>
    </source>
</evidence>
<feature type="domain" description="Helicase C-terminal" evidence="8">
    <location>
        <begin position="218"/>
        <end position="364"/>
    </location>
</feature>
<proteinExistence type="inferred from homology"/>
<keyword evidence="4" id="KW-0067">ATP-binding</keyword>
<dbReference type="Pfam" id="PF00271">
    <property type="entry name" value="Helicase_C"/>
    <property type="match status" value="1"/>
</dbReference>
<dbReference type="CDD" id="cd18787">
    <property type="entry name" value="SF2_C_DEAD"/>
    <property type="match status" value="1"/>
</dbReference>
<dbReference type="PROSITE" id="PS51192">
    <property type="entry name" value="HELICASE_ATP_BIND_1"/>
    <property type="match status" value="1"/>
</dbReference>
<evidence type="ECO:0000256" key="3">
    <source>
        <dbReference type="ARBA" id="ARBA00022806"/>
    </source>
</evidence>
<dbReference type="PROSITE" id="PS51194">
    <property type="entry name" value="HELICASE_CTER"/>
    <property type="match status" value="1"/>
</dbReference>
<keyword evidence="1" id="KW-0547">Nucleotide-binding</keyword>
<evidence type="ECO:0000256" key="5">
    <source>
        <dbReference type="ARBA" id="ARBA00038437"/>
    </source>
</evidence>
<feature type="domain" description="Helicase ATP-binding" evidence="7">
    <location>
        <begin position="20"/>
        <end position="194"/>
    </location>
</feature>
<evidence type="ECO:0000256" key="2">
    <source>
        <dbReference type="ARBA" id="ARBA00022801"/>
    </source>
</evidence>
<dbReference type="GO" id="GO:0016787">
    <property type="term" value="F:hydrolase activity"/>
    <property type="evidence" value="ECO:0007669"/>
    <property type="project" value="UniProtKB-KW"/>
</dbReference>
<dbReference type="CDD" id="cd00268">
    <property type="entry name" value="DEADc"/>
    <property type="match status" value="1"/>
</dbReference>
<dbReference type="GO" id="GO:0003676">
    <property type="term" value="F:nucleic acid binding"/>
    <property type="evidence" value="ECO:0007669"/>
    <property type="project" value="InterPro"/>
</dbReference>
<dbReference type="Pfam" id="PF00270">
    <property type="entry name" value="DEAD"/>
    <property type="match status" value="1"/>
</dbReference>
<gene>
    <name evidence="9" type="ORF">Ga0074812_10178</name>
</gene>
<feature type="compositionally biased region" description="Basic and acidic residues" evidence="6">
    <location>
        <begin position="441"/>
        <end position="457"/>
    </location>
</feature>
<dbReference type="GO" id="GO:0005829">
    <property type="term" value="C:cytosol"/>
    <property type="evidence" value="ECO:0007669"/>
    <property type="project" value="TreeGrafter"/>
</dbReference>
<evidence type="ECO:0000256" key="4">
    <source>
        <dbReference type="ARBA" id="ARBA00022840"/>
    </source>
</evidence>
<dbReference type="PANTHER" id="PTHR47959">
    <property type="entry name" value="ATP-DEPENDENT RNA HELICASE RHLE-RELATED"/>
    <property type="match status" value="1"/>
</dbReference>
<dbReference type="RefSeq" id="WP_091270364.1">
    <property type="nucleotide sequence ID" value="NZ_FAOZ01000001.1"/>
</dbReference>
<sequence>MAALADRKILAPFPVQAATLPDVLAGENVLGRARTGSGKTLAFGLPLLARLSATGPARPRQPRGLILVPTRELAQQVNDVLAPLTRALGLWMTPVYGGTSISRQISAMRRGVHLVVATPGRLTDLIERDACLLDEIEITVLDEADFMCDLGFLPAVKALLDMTPSGSQRLLFSATLDREVEVLVRSYLPEPVLVAIDPEVSQVSTLARHALESVDRAAQLRLVTALAGGAGRTLVFVRTQRDADRVAQALTEAGVPAEPLHGGMPQGARTRALAGFTDGFYRVLVATDVAARGIHVDGISLVLHLGPPDDPKTYQHRGGRTARAGADGADVLVTVPAERGKARSLLRAVGVPAQPVPTLPDDPIVTELAGPPAPPVDPATIQARRRRDGGRREGGRREGGFREGGFRDGARRDGAGREGGYRRGAPGAGQAGSGASGSGREGGDRDGGSRPRFDGHRPARTGRGLNRAPRVEAAPASGS</sequence>
<dbReference type="AlphaFoldDB" id="A0A0S4QFX6"/>
<dbReference type="InterPro" id="IPR044742">
    <property type="entry name" value="DEAD/DEAH_RhlB"/>
</dbReference>
<dbReference type="Gene3D" id="3.40.50.300">
    <property type="entry name" value="P-loop containing nucleotide triphosphate hydrolases"/>
    <property type="match status" value="2"/>
</dbReference>
<dbReference type="SUPFAM" id="SSF52540">
    <property type="entry name" value="P-loop containing nucleoside triphosphate hydrolases"/>
    <property type="match status" value="1"/>
</dbReference>
<dbReference type="GO" id="GO:0003724">
    <property type="term" value="F:RNA helicase activity"/>
    <property type="evidence" value="ECO:0007669"/>
    <property type="project" value="TreeGrafter"/>
</dbReference>
<dbReference type="SMART" id="SM00490">
    <property type="entry name" value="HELICc"/>
    <property type="match status" value="1"/>
</dbReference>
<dbReference type="PANTHER" id="PTHR47959:SF13">
    <property type="entry name" value="ATP-DEPENDENT RNA HELICASE RHLE"/>
    <property type="match status" value="1"/>
</dbReference>
<dbReference type="InterPro" id="IPR014001">
    <property type="entry name" value="Helicase_ATP-bd"/>
</dbReference>
<keyword evidence="3 9" id="KW-0347">Helicase</keyword>
<evidence type="ECO:0000256" key="6">
    <source>
        <dbReference type="SAM" id="MobiDB-lite"/>
    </source>
</evidence>
<dbReference type="InterPro" id="IPR011545">
    <property type="entry name" value="DEAD/DEAH_box_helicase_dom"/>
</dbReference>
<reference evidence="10" key="1">
    <citation type="submission" date="2015-11" db="EMBL/GenBank/DDBJ databases">
        <authorList>
            <person name="Varghese N."/>
        </authorList>
    </citation>
    <scope>NUCLEOTIDE SEQUENCE [LARGE SCALE GENOMIC DNA]</scope>
    <source>
        <strain evidence="10">DSM 45899</strain>
    </source>
</reference>
<feature type="compositionally biased region" description="Gly residues" evidence="6">
    <location>
        <begin position="426"/>
        <end position="440"/>
    </location>
</feature>
<protein>
    <submittedName>
        <fullName evidence="9">Superfamily II DNA and RNA helicase</fullName>
    </submittedName>
</protein>
<dbReference type="SMART" id="SM00487">
    <property type="entry name" value="DEXDc"/>
    <property type="match status" value="1"/>
</dbReference>
<feature type="compositionally biased region" description="Basic and acidic residues" evidence="6">
    <location>
        <begin position="390"/>
        <end position="421"/>
    </location>
</feature>
<name>A0A0S4QFX6_9ACTN</name>
<dbReference type="GO" id="GO:0005524">
    <property type="term" value="F:ATP binding"/>
    <property type="evidence" value="ECO:0007669"/>
    <property type="project" value="UniProtKB-KW"/>
</dbReference>
<organism evidence="9 10">
    <name type="scientific">Parafrankia irregularis</name>
    <dbReference type="NCBI Taxonomy" id="795642"/>
    <lineage>
        <taxon>Bacteria</taxon>
        <taxon>Bacillati</taxon>
        <taxon>Actinomycetota</taxon>
        <taxon>Actinomycetes</taxon>
        <taxon>Frankiales</taxon>
        <taxon>Frankiaceae</taxon>
        <taxon>Parafrankia</taxon>
    </lineage>
</organism>
<dbReference type="EMBL" id="FAOZ01000001">
    <property type="protein sequence ID" value="CUU53580.1"/>
    <property type="molecule type" value="Genomic_DNA"/>
</dbReference>
<evidence type="ECO:0000259" key="8">
    <source>
        <dbReference type="PROSITE" id="PS51194"/>
    </source>
</evidence>
<feature type="region of interest" description="Disordered" evidence="6">
    <location>
        <begin position="362"/>
        <end position="479"/>
    </location>
</feature>
<keyword evidence="2" id="KW-0378">Hydrolase</keyword>